<evidence type="ECO:0000256" key="1">
    <source>
        <dbReference type="SAM" id="Phobius"/>
    </source>
</evidence>
<feature type="transmembrane region" description="Helical" evidence="1">
    <location>
        <begin position="229"/>
        <end position="250"/>
    </location>
</feature>
<proteinExistence type="predicted"/>
<feature type="transmembrane region" description="Helical" evidence="1">
    <location>
        <begin position="289"/>
        <end position="311"/>
    </location>
</feature>
<comment type="caution">
    <text evidence="2">The sequence shown here is derived from an EMBL/GenBank/DDBJ whole genome shotgun (WGS) entry which is preliminary data.</text>
</comment>
<keyword evidence="1" id="KW-0812">Transmembrane</keyword>
<dbReference type="AlphaFoldDB" id="A0A9D7SCP1"/>
<feature type="transmembrane region" description="Helical" evidence="1">
    <location>
        <begin position="256"/>
        <end position="277"/>
    </location>
</feature>
<sequence>MEHYFNIENLKHLSIGFLTLLVFVYLLPFAISPLIRVIMTLWGFHVGRRRKKGIQSSNLIIVNIPKDTSNLSQPQNNDAQRIIDIEFEYLHTLYVVKKDRYINELEKINNKIILIKESQAINKQHQQNNESAIGGIFKSVKTEFNQELFSNVLLSVVIGVILFVDTLIASEIFESLNLASGEISIIKDVTIKLTIIYGLFMTITVSFLLYWMWPRRKLLTFVNNKKSSIVIGLVVIFLFFISRLAMVAIPDSAKDIVEIITLMCWTIGVIAVYWLVGEVVGEPPQWFKLMIAILVPVIFVLLLLFGVFKILEIVAGAVISTTLESWFQLSKARKSQQEENVENSYLASKQGFFRGFTT</sequence>
<organism evidence="2 3">
    <name type="scientific">Candidatus Defluviibacterium haderslevense</name>
    <dbReference type="NCBI Taxonomy" id="2981993"/>
    <lineage>
        <taxon>Bacteria</taxon>
        <taxon>Pseudomonadati</taxon>
        <taxon>Bacteroidota</taxon>
        <taxon>Saprospiria</taxon>
        <taxon>Saprospirales</taxon>
        <taxon>Saprospiraceae</taxon>
        <taxon>Candidatus Defluviibacterium</taxon>
    </lineage>
</organism>
<keyword evidence="1" id="KW-0472">Membrane</keyword>
<gene>
    <name evidence="2" type="ORF">IPO85_18780</name>
</gene>
<keyword evidence="1" id="KW-1133">Transmembrane helix</keyword>
<feature type="transmembrane region" description="Helical" evidence="1">
    <location>
        <begin position="189"/>
        <end position="213"/>
    </location>
</feature>
<dbReference type="Proteomes" id="UP000808349">
    <property type="component" value="Unassembled WGS sequence"/>
</dbReference>
<feature type="transmembrane region" description="Helical" evidence="1">
    <location>
        <begin position="20"/>
        <end position="44"/>
    </location>
</feature>
<reference evidence="2 3" key="1">
    <citation type="submission" date="2020-10" db="EMBL/GenBank/DDBJ databases">
        <title>Connecting structure to function with the recovery of over 1000 high-quality activated sludge metagenome-assembled genomes encoding full-length rRNA genes using long-read sequencing.</title>
        <authorList>
            <person name="Singleton C.M."/>
            <person name="Petriglieri F."/>
            <person name="Kristensen J.M."/>
            <person name="Kirkegaard R.H."/>
            <person name="Michaelsen T.Y."/>
            <person name="Andersen M.H."/>
            <person name="Karst S.M."/>
            <person name="Dueholm M.S."/>
            <person name="Nielsen P.H."/>
            <person name="Albertsen M."/>
        </authorList>
    </citation>
    <scope>NUCLEOTIDE SEQUENCE [LARGE SCALE GENOMIC DNA]</scope>
    <source>
        <strain evidence="2">Ribe_18-Q3-R11-54_BAT3C.373</strain>
    </source>
</reference>
<name>A0A9D7SCP1_9BACT</name>
<evidence type="ECO:0000313" key="2">
    <source>
        <dbReference type="EMBL" id="MBK9719519.1"/>
    </source>
</evidence>
<accession>A0A9D7SCP1</accession>
<evidence type="ECO:0000313" key="3">
    <source>
        <dbReference type="Proteomes" id="UP000808349"/>
    </source>
</evidence>
<feature type="transmembrane region" description="Helical" evidence="1">
    <location>
        <begin position="148"/>
        <end position="169"/>
    </location>
</feature>
<protein>
    <submittedName>
        <fullName evidence="2">Uncharacterized protein</fullName>
    </submittedName>
</protein>
<dbReference type="EMBL" id="JADKFW010000021">
    <property type="protein sequence ID" value="MBK9719519.1"/>
    <property type="molecule type" value="Genomic_DNA"/>
</dbReference>